<accession>A0ACB6QTW2</accession>
<keyword evidence="2" id="KW-1185">Reference proteome</keyword>
<dbReference type="Proteomes" id="UP000799755">
    <property type="component" value="Unassembled WGS sequence"/>
</dbReference>
<evidence type="ECO:0000313" key="1">
    <source>
        <dbReference type="EMBL" id="KAF2470371.1"/>
    </source>
</evidence>
<proteinExistence type="predicted"/>
<dbReference type="EMBL" id="MU003508">
    <property type="protein sequence ID" value="KAF2470371.1"/>
    <property type="molecule type" value="Genomic_DNA"/>
</dbReference>
<reference evidence="1" key="1">
    <citation type="journal article" date="2020" name="Stud. Mycol.">
        <title>101 Dothideomycetes genomes: a test case for predicting lifestyles and emergence of pathogens.</title>
        <authorList>
            <person name="Haridas S."/>
            <person name="Albert R."/>
            <person name="Binder M."/>
            <person name="Bloem J."/>
            <person name="Labutti K."/>
            <person name="Salamov A."/>
            <person name="Andreopoulos B."/>
            <person name="Baker S."/>
            <person name="Barry K."/>
            <person name="Bills G."/>
            <person name="Bluhm B."/>
            <person name="Cannon C."/>
            <person name="Castanera R."/>
            <person name="Culley D."/>
            <person name="Daum C."/>
            <person name="Ezra D."/>
            <person name="Gonzalez J."/>
            <person name="Henrissat B."/>
            <person name="Kuo A."/>
            <person name="Liang C."/>
            <person name="Lipzen A."/>
            <person name="Lutzoni F."/>
            <person name="Magnuson J."/>
            <person name="Mondo S."/>
            <person name="Nolan M."/>
            <person name="Ohm R."/>
            <person name="Pangilinan J."/>
            <person name="Park H.-J."/>
            <person name="Ramirez L."/>
            <person name="Alfaro M."/>
            <person name="Sun H."/>
            <person name="Tritt A."/>
            <person name="Yoshinaga Y."/>
            <person name="Zwiers L.-H."/>
            <person name="Turgeon B."/>
            <person name="Goodwin S."/>
            <person name="Spatafora J."/>
            <person name="Crous P."/>
            <person name="Grigoriev I."/>
        </authorList>
    </citation>
    <scope>NUCLEOTIDE SEQUENCE</scope>
    <source>
        <strain evidence="1">ATCC 200398</strain>
    </source>
</reference>
<name>A0ACB6QTW2_9PLEO</name>
<comment type="caution">
    <text evidence="1">The sequence shown here is derived from an EMBL/GenBank/DDBJ whole genome shotgun (WGS) entry which is preliminary data.</text>
</comment>
<sequence length="223" mass="25285">MGGARQCHCLFYDLGYQNISVTQEQLEEKFLANTRKMGASIDERQDQIWQPVPGSCKIKRTDFEKDVQVLIPIWTQPVCVKPRLSIAVDLCIKIPTPRDWRFGGHPTRVIGVLAAMFLVLLFIPRYASPLDNPSKISTLPIQISQVALEQQTTSVDFFINLDLTVKVHQGCDLPVTVAKLQVPLTSPLYTDTNSRGKGSHRPRMQEMWPGPSDYIITNYIFRN</sequence>
<organism evidence="1 2">
    <name type="scientific">Lindgomyces ingoldianus</name>
    <dbReference type="NCBI Taxonomy" id="673940"/>
    <lineage>
        <taxon>Eukaryota</taxon>
        <taxon>Fungi</taxon>
        <taxon>Dikarya</taxon>
        <taxon>Ascomycota</taxon>
        <taxon>Pezizomycotina</taxon>
        <taxon>Dothideomycetes</taxon>
        <taxon>Pleosporomycetidae</taxon>
        <taxon>Pleosporales</taxon>
        <taxon>Lindgomycetaceae</taxon>
        <taxon>Lindgomyces</taxon>
    </lineage>
</organism>
<evidence type="ECO:0000313" key="2">
    <source>
        <dbReference type="Proteomes" id="UP000799755"/>
    </source>
</evidence>
<gene>
    <name evidence="1" type="ORF">BDR25DRAFT_355485</name>
</gene>
<protein>
    <submittedName>
        <fullName evidence="1">Uncharacterized protein</fullName>
    </submittedName>
</protein>